<dbReference type="InterPro" id="IPR050398">
    <property type="entry name" value="HssS/ArlS-like"/>
</dbReference>
<comment type="subcellular location">
    <subcellularLocation>
        <location evidence="2">Cell membrane</location>
        <topology evidence="2">Multi-pass membrane protein</topology>
    </subcellularLocation>
</comment>
<evidence type="ECO:0000256" key="15">
    <source>
        <dbReference type="SAM" id="Phobius"/>
    </source>
</evidence>
<comment type="catalytic activity">
    <reaction evidence="1">
        <text>ATP + protein L-histidine = ADP + protein N-phospho-L-histidine.</text>
        <dbReference type="EC" id="2.7.13.3"/>
    </reaction>
</comment>
<keyword evidence="13 15" id="KW-0472">Membrane</keyword>
<evidence type="ECO:0000256" key="9">
    <source>
        <dbReference type="ARBA" id="ARBA00022777"/>
    </source>
</evidence>
<evidence type="ECO:0000256" key="6">
    <source>
        <dbReference type="ARBA" id="ARBA00022679"/>
    </source>
</evidence>
<dbReference type="SMART" id="SM00304">
    <property type="entry name" value="HAMP"/>
    <property type="match status" value="1"/>
</dbReference>
<evidence type="ECO:0000256" key="10">
    <source>
        <dbReference type="ARBA" id="ARBA00022840"/>
    </source>
</evidence>
<dbReference type="Proteomes" id="UP000176662">
    <property type="component" value="Unassembled WGS sequence"/>
</dbReference>
<evidence type="ECO:0000256" key="11">
    <source>
        <dbReference type="ARBA" id="ARBA00022989"/>
    </source>
</evidence>
<dbReference type="InterPro" id="IPR003660">
    <property type="entry name" value="HAMP_dom"/>
</dbReference>
<evidence type="ECO:0000313" key="18">
    <source>
        <dbReference type="Proteomes" id="UP000176662"/>
    </source>
</evidence>
<dbReference type="EMBL" id="MHLX01000024">
    <property type="protein sequence ID" value="OGZ18841.1"/>
    <property type="molecule type" value="Genomic_DNA"/>
</dbReference>
<keyword evidence="7 15" id="KW-0812">Transmembrane</keyword>
<proteinExistence type="predicted"/>
<gene>
    <name evidence="17" type="ORF">A2Z68_00620</name>
</gene>
<feature type="transmembrane region" description="Helical" evidence="15">
    <location>
        <begin position="14"/>
        <end position="37"/>
    </location>
</feature>
<evidence type="ECO:0000313" key="17">
    <source>
        <dbReference type="EMBL" id="OGZ18841.1"/>
    </source>
</evidence>
<dbReference type="GO" id="GO:0005524">
    <property type="term" value="F:ATP binding"/>
    <property type="evidence" value="ECO:0007669"/>
    <property type="project" value="UniProtKB-KW"/>
</dbReference>
<keyword evidence="12" id="KW-0902">Two-component regulatory system</keyword>
<keyword evidence="11 15" id="KW-1133">Transmembrane helix</keyword>
<dbReference type="InterPro" id="IPR033479">
    <property type="entry name" value="dCache_1"/>
</dbReference>
<reference evidence="17 18" key="1">
    <citation type="journal article" date="2016" name="Nat. Commun.">
        <title>Thousands of microbial genomes shed light on interconnected biogeochemical processes in an aquifer system.</title>
        <authorList>
            <person name="Anantharaman K."/>
            <person name="Brown C.T."/>
            <person name="Hug L.A."/>
            <person name="Sharon I."/>
            <person name="Castelle C.J."/>
            <person name="Probst A.J."/>
            <person name="Thomas B.C."/>
            <person name="Singh A."/>
            <person name="Wilkins M.J."/>
            <person name="Karaoz U."/>
            <person name="Brodie E.L."/>
            <person name="Williams K.H."/>
            <person name="Hubbard S.S."/>
            <person name="Banfield J.F."/>
        </authorList>
    </citation>
    <scope>NUCLEOTIDE SEQUENCE [LARGE SCALE GENOMIC DNA]</scope>
</reference>
<feature type="region of interest" description="Disordered" evidence="14">
    <location>
        <begin position="458"/>
        <end position="480"/>
    </location>
</feature>
<keyword evidence="6" id="KW-0808">Transferase</keyword>
<accession>A0A1G2E0M6</accession>
<evidence type="ECO:0000259" key="16">
    <source>
        <dbReference type="PROSITE" id="PS50885"/>
    </source>
</evidence>
<evidence type="ECO:0000256" key="4">
    <source>
        <dbReference type="ARBA" id="ARBA00022475"/>
    </source>
</evidence>
<keyword evidence="9" id="KW-0418">Kinase</keyword>
<evidence type="ECO:0000256" key="2">
    <source>
        <dbReference type="ARBA" id="ARBA00004651"/>
    </source>
</evidence>
<name>A0A1G2E0M6_9BACT</name>
<dbReference type="PANTHER" id="PTHR45528">
    <property type="entry name" value="SENSOR HISTIDINE KINASE CPXA"/>
    <property type="match status" value="1"/>
</dbReference>
<dbReference type="AlphaFoldDB" id="A0A1G2E0M6"/>
<evidence type="ECO:0000256" key="3">
    <source>
        <dbReference type="ARBA" id="ARBA00012438"/>
    </source>
</evidence>
<evidence type="ECO:0000256" key="14">
    <source>
        <dbReference type="SAM" id="MobiDB-lite"/>
    </source>
</evidence>
<protein>
    <recommendedName>
        <fullName evidence="3">histidine kinase</fullName>
        <ecNumber evidence="3">2.7.13.3</ecNumber>
    </recommendedName>
</protein>
<organism evidence="17 18">
    <name type="scientific">Candidatus Nealsonbacteria bacterium RBG_13_38_11</name>
    <dbReference type="NCBI Taxonomy" id="1801662"/>
    <lineage>
        <taxon>Bacteria</taxon>
        <taxon>Candidatus Nealsoniibacteriota</taxon>
    </lineage>
</organism>
<dbReference type="CDD" id="cd18773">
    <property type="entry name" value="PDC1_HK_sensor"/>
    <property type="match status" value="1"/>
</dbReference>
<dbReference type="PROSITE" id="PS50885">
    <property type="entry name" value="HAMP"/>
    <property type="match status" value="1"/>
</dbReference>
<dbReference type="Pfam" id="PF00672">
    <property type="entry name" value="HAMP"/>
    <property type="match status" value="1"/>
</dbReference>
<dbReference type="EC" id="2.7.13.3" evidence="3"/>
<evidence type="ECO:0000256" key="8">
    <source>
        <dbReference type="ARBA" id="ARBA00022741"/>
    </source>
</evidence>
<dbReference type="Pfam" id="PF02743">
    <property type="entry name" value="dCache_1"/>
    <property type="match status" value="1"/>
</dbReference>
<keyword evidence="4" id="KW-1003">Cell membrane</keyword>
<evidence type="ECO:0000256" key="13">
    <source>
        <dbReference type="ARBA" id="ARBA00023136"/>
    </source>
</evidence>
<dbReference type="SUPFAM" id="SSF158472">
    <property type="entry name" value="HAMP domain-like"/>
    <property type="match status" value="1"/>
</dbReference>
<dbReference type="GO" id="GO:0005886">
    <property type="term" value="C:plasma membrane"/>
    <property type="evidence" value="ECO:0007669"/>
    <property type="project" value="UniProtKB-SubCell"/>
</dbReference>
<feature type="domain" description="HAMP" evidence="16">
    <location>
        <begin position="343"/>
        <end position="395"/>
    </location>
</feature>
<keyword evidence="10" id="KW-0067">ATP-binding</keyword>
<dbReference type="GO" id="GO:0000155">
    <property type="term" value="F:phosphorelay sensor kinase activity"/>
    <property type="evidence" value="ECO:0007669"/>
    <property type="project" value="TreeGrafter"/>
</dbReference>
<keyword evidence="8" id="KW-0547">Nucleotide-binding</keyword>
<dbReference type="Gene3D" id="6.10.340.10">
    <property type="match status" value="1"/>
</dbReference>
<evidence type="ECO:0000256" key="1">
    <source>
        <dbReference type="ARBA" id="ARBA00000085"/>
    </source>
</evidence>
<sequence>MEQKTQGMRLNTKIILFVILITIVPFILIILFLFNFLTQTSLDVETKSLEETTFLIKQDLISSANAKAQIYDMTFKNMIIDLETMKDRFLEKGISSELLTDYYYKHQQISDVYFIDSSGNVYLVSSLGVFRKDKVDSVGIGELDLLSLESEKRYAGLWLGPYISSKEGQKAIAYILPVWKGGRLTGVFGIGITSDILFNDIVRTDPSKSSYVFIVRDNGGFISSSEKIYNDFIMPPGTQDIFDSQVVANQGIIELFGLTSGREGTFTISGYVQESQKIVSFASIPSFSGKIMIVSPLLEIIQVQKEKASELQQAVRSAAVIAFLWMIVLALFIVFFSFFFLQKGIIEPITKLKKGIEHLEDSDFESTIEVKSKDEIGELAADFNDMAKRLKESYEGLEEKVAEKTKQLKELNENLEIKVEEKTKALNDKVKELERLQKVFVGRELTMIELKKKIQALEKQGQKESLEKDAGKDGKLETEK</sequence>
<dbReference type="PANTHER" id="PTHR45528:SF1">
    <property type="entry name" value="SENSOR HISTIDINE KINASE CPXA"/>
    <property type="match status" value="1"/>
</dbReference>
<dbReference type="Gene3D" id="3.30.450.20">
    <property type="entry name" value="PAS domain"/>
    <property type="match status" value="1"/>
</dbReference>
<comment type="caution">
    <text evidence="17">The sequence shown here is derived from an EMBL/GenBank/DDBJ whole genome shotgun (WGS) entry which is preliminary data.</text>
</comment>
<dbReference type="CDD" id="cd06225">
    <property type="entry name" value="HAMP"/>
    <property type="match status" value="1"/>
</dbReference>
<keyword evidence="5" id="KW-0597">Phosphoprotein</keyword>
<evidence type="ECO:0000256" key="7">
    <source>
        <dbReference type="ARBA" id="ARBA00022692"/>
    </source>
</evidence>
<feature type="transmembrane region" description="Helical" evidence="15">
    <location>
        <begin position="318"/>
        <end position="341"/>
    </location>
</feature>
<dbReference type="CDD" id="cd18774">
    <property type="entry name" value="PDC2_HK_sensor"/>
    <property type="match status" value="1"/>
</dbReference>
<evidence type="ECO:0000256" key="5">
    <source>
        <dbReference type="ARBA" id="ARBA00022553"/>
    </source>
</evidence>
<evidence type="ECO:0000256" key="12">
    <source>
        <dbReference type="ARBA" id="ARBA00023012"/>
    </source>
</evidence>